<organism evidence="1 2">
    <name type="scientific">Coniochaeta ligniaria NRRL 30616</name>
    <dbReference type="NCBI Taxonomy" id="1408157"/>
    <lineage>
        <taxon>Eukaryota</taxon>
        <taxon>Fungi</taxon>
        <taxon>Dikarya</taxon>
        <taxon>Ascomycota</taxon>
        <taxon>Pezizomycotina</taxon>
        <taxon>Sordariomycetes</taxon>
        <taxon>Sordariomycetidae</taxon>
        <taxon>Coniochaetales</taxon>
        <taxon>Coniochaetaceae</taxon>
        <taxon>Coniochaeta</taxon>
    </lineage>
</organism>
<accession>A0A1J7IUX1</accession>
<keyword evidence="2" id="KW-1185">Reference proteome</keyword>
<proteinExistence type="predicted"/>
<reference evidence="1 2" key="1">
    <citation type="submission" date="2016-10" db="EMBL/GenBank/DDBJ databases">
        <title>Draft genome sequence of Coniochaeta ligniaria NRRL30616, a lignocellulolytic fungus for bioabatement of inhibitors in plant biomass hydrolysates.</title>
        <authorList>
            <consortium name="DOE Joint Genome Institute"/>
            <person name="Jimenez D.J."/>
            <person name="Hector R.E."/>
            <person name="Riley R."/>
            <person name="Sun H."/>
            <person name="Grigoriev I.V."/>
            <person name="Van Elsas J.D."/>
            <person name="Nichols N.N."/>
        </authorList>
    </citation>
    <scope>NUCLEOTIDE SEQUENCE [LARGE SCALE GENOMIC DNA]</scope>
    <source>
        <strain evidence="1 2">NRRL 30616</strain>
    </source>
</reference>
<dbReference type="EMBL" id="KV875095">
    <property type="protein sequence ID" value="OIW31463.1"/>
    <property type="molecule type" value="Genomic_DNA"/>
</dbReference>
<dbReference type="InParanoid" id="A0A1J7IUX1"/>
<evidence type="ECO:0000313" key="2">
    <source>
        <dbReference type="Proteomes" id="UP000182658"/>
    </source>
</evidence>
<protein>
    <submittedName>
        <fullName evidence="1">Uncharacterized protein</fullName>
    </submittedName>
</protein>
<gene>
    <name evidence="1" type="ORF">CONLIGDRAFT_677936</name>
</gene>
<dbReference type="AlphaFoldDB" id="A0A1J7IUX1"/>
<name>A0A1J7IUX1_9PEZI</name>
<sequence length="92" mass="9734">MTHARCPRLLLLEAAAADGRQGRRRVGGSAMRSVHAGLAWHPVAHAFLWMAPDEVSGVAAEVFFRVAALQVVRAFVGDDQAVISTVAGGRAD</sequence>
<dbReference type="Proteomes" id="UP000182658">
    <property type="component" value="Unassembled WGS sequence"/>
</dbReference>
<evidence type="ECO:0000313" key="1">
    <source>
        <dbReference type="EMBL" id="OIW31463.1"/>
    </source>
</evidence>